<evidence type="ECO:0000256" key="4">
    <source>
        <dbReference type="ARBA" id="ARBA00005844"/>
    </source>
</evidence>
<keyword evidence="14 16" id="KW-0739">Sodium transport</keyword>
<proteinExistence type="inferred from homology"/>
<comment type="cofactor">
    <cofactor evidence="1 16 17">
        <name>Na(+)</name>
        <dbReference type="ChEBI" id="CHEBI:29101"/>
    </cofactor>
</comment>
<evidence type="ECO:0000256" key="5">
    <source>
        <dbReference type="ARBA" id="ARBA00011869"/>
    </source>
</evidence>
<dbReference type="GO" id="GO:0008948">
    <property type="term" value="F:oxaloacetate decarboxylase activity"/>
    <property type="evidence" value="ECO:0007669"/>
    <property type="project" value="UniProtKB-UniRule"/>
</dbReference>
<evidence type="ECO:0000256" key="1">
    <source>
        <dbReference type="ARBA" id="ARBA00001959"/>
    </source>
</evidence>
<keyword evidence="10 16" id="KW-1133">Transmembrane helix</keyword>
<dbReference type="GO" id="GO:0005886">
    <property type="term" value="C:plasma membrane"/>
    <property type="evidence" value="ECO:0007669"/>
    <property type="project" value="UniProtKB-SubCell"/>
</dbReference>
<dbReference type="HAMAP" id="MF_00404">
    <property type="entry name" value="OadG"/>
    <property type="match status" value="1"/>
</dbReference>
<evidence type="ECO:0000256" key="12">
    <source>
        <dbReference type="ARBA" id="ARBA00023065"/>
    </source>
</evidence>
<dbReference type="InterPro" id="IPR023424">
    <property type="entry name" value="OadG"/>
</dbReference>
<evidence type="ECO:0000256" key="7">
    <source>
        <dbReference type="ARBA" id="ARBA00022475"/>
    </source>
</evidence>
<comment type="similarity">
    <text evidence="4 16 17">Belongs to the OadG family.</text>
</comment>
<dbReference type="Proteomes" id="UP000477680">
    <property type="component" value="Chromosome"/>
</dbReference>
<dbReference type="RefSeq" id="WP_163493485.1">
    <property type="nucleotide sequence ID" value="NZ_CP048711.1"/>
</dbReference>
<comment type="catalytic activity">
    <reaction evidence="15 16 17">
        <text>oxaloacetate + 2 Na(+)(in) + H(+) = pyruvate + 2 Na(+)(out) + CO2</text>
        <dbReference type="Rhea" id="RHEA:57724"/>
        <dbReference type="ChEBI" id="CHEBI:15361"/>
        <dbReference type="ChEBI" id="CHEBI:15378"/>
        <dbReference type="ChEBI" id="CHEBI:16452"/>
        <dbReference type="ChEBI" id="CHEBI:16526"/>
        <dbReference type="ChEBI" id="CHEBI:29101"/>
        <dbReference type="EC" id="7.2.4.2"/>
    </reaction>
</comment>
<evidence type="ECO:0000256" key="15">
    <source>
        <dbReference type="ARBA" id="ARBA00048176"/>
    </source>
</evidence>
<dbReference type="EMBL" id="CP048711">
    <property type="protein sequence ID" value="QIB64235.1"/>
    <property type="molecule type" value="Genomic_DNA"/>
</dbReference>
<keyword evidence="11 16" id="KW-0915">Sodium</keyword>
<keyword evidence="9 16" id="KW-1278">Translocase</keyword>
<protein>
    <recommendedName>
        <fullName evidence="16">Probable oxaloacetate decarboxylase gamma chain</fullName>
        <ecNumber evidence="16">7.2.4.2</ecNumber>
    </recommendedName>
</protein>
<name>A0A6C0U1M1_9GAMM</name>
<gene>
    <name evidence="16" type="primary">oadG</name>
    <name evidence="18" type="ORF">G3T16_01240</name>
</gene>
<keyword evidence="13 16" id="KW-0472">Membrane</keyword>
<keyword evidence="8 16" id="KW-0812">Transmembrane</keyword>
<dbReference type="Pfam" id="PF04277">
    <property type="entry name" value="OAD_gamma"/>
    <property type="match status" value="1"/>
</dbReference>
<evidence type="ECO:0000313" key="19">
    <source>
        <dbReference type="Proteomes" id="UP000477680"/>
    </source>
</evidence>
<dbReference type="NCBIfam" id="TIGR01195">
    <property type="entry name" value="oadG_fam"/>
    <property type="match status" value="1"/>
</dbReference>
<evidence type="ECO:0000313" key="18">
    <source>
        <dbReference type="EMBL" id="QIB64235.1"/>
    </source>
</evidence>
<evidence type="ECO:0000256" key="11">
    <source>
        <dbReference type="ARBA" id="ARBA00023053"/>
    </source>
</evidence>
<dbReference type="GO" id="GO:0015451">
    <property type="term" value="F:decarboxylation-driven active transmembrane transporter activity"/>
    <property type="evidence" value="ECO:0007669"/>
    <property type="project" value="UniProtKB-EC"/>
</dbReference>
<keyword evidence="19" id="KW-1185">Reference proteome</keyword>
<feature type="transmembrane region" description="Helical" evidence="16 17">
    <location>
        <begin position="12"/>
        <end position="34"/>
    </location>
</feature>
<evidence type="ECO:0000256" key="10">
    <source>
        <dbReference type="ARBA" id="ARBA00022989"/>
    </source>
</evidence>
<reference evidence="18 19" key="1">
    <citation type="submission" date="2020-02" db="EMBL/GenBank/DDBJ databases">
        <title>Genome sequencing for Kineobactrum sp. M2.</title>
        <authorList>
            <person name="Park S.-J."/>
        </authorList>
    </citation>
    <scope>NUCLEOTIDE SEQUENCE [LARGE SCALE GENOMIC DNA]</scope>
    <source>
        <strain evidence="18 19">M2</strain>
    </source>
</reference>
<evidence type="ECO:0000256" key="13">
    <source>
        <dbReference type="ARBA" id="ARBA00023136"/>
    </source>
</evidence>
<evidence type="ECO:0000256" key="6">
    <source>
        <dbReference type="ARBA" id="ARBA00022448"/>
    </source>
</evidence>
<evidence type="ECO:0000256" key="3">
    <source>
        <dbReference type="ARBA" id="ARBA00004162"/>
    </source>
</evidence>
<evidence type="ECO:0000256" key="17">
    <source>
        <dbReference type="RuleBase" id="RU004278"/>
    </source>
</evidence>
<dbReference type="EC" id="7.2.4.2" evidence="16"/>
<keyword evidence="6 16" id="KW-0813">Transport</keyword>
<comment type="function">
    <text evidence="2 16 17">Catalyzes the decarboxylation of oxaloacetate coupled to Na(+) translocation.</text>
</comment>
<evidence type="ECO:0000256" key="2">
    <source>
        <dbReference type="ARBA" id="ARBA00003002"/>
    </source>
</evidence>
<evidence type="ECO:0000256" key="14">
    <source>
        <dbReference type="ARBA" id="ARBA00023201"/>
    </source>
</evidence>
<comment type="subcellular location">
    <subcellularLocation>
        <location evidence="3 16 17">Cell membrane</location>
        <topology evidence="3 16 17">Single-pass membrane protein</topology>
    </subcellularLocation>
</comment>
<comment type="subunit">
    <text evidence="5 16">Heterotrimer of an alpha, a beta and a gamma subunit.</text>
</comment>
<evidence type="ECO:0000256" key="8">
    <source>
        <dbReference type="ARBA" id="ARBA00022692"/>
    </source>
</evidence>
<accession>A0A6C0U1M1</accession>
<evidence type="ECO:0000256" key="16">
    <source>
        <dbReference type="HAMAP-Rule" id="MF_00404"/>
    </source>
</evidence>
<evidence type="ECO:0000256" key="9">
    <source>
        <dbReference type="ARBA" id="ARBA00022967"/>
    </source>
</evidence>
<sequence>MRDDIFMQGVELMLFGMSAVILFLTMLVLVTSIMSRLMTRYLPQAAAVPKPVRPRVPAPAPAGPDPEVLAVISAAIHRHRSDQR</sequence>
<dbReference type="GO" id="GO:0015081">
    <property type="term" value="F:sodium ion transmembrane transporter activity"/>
    <property type="evidence" value="ECO:0007669"/>
    <property type="project" value="UniProtKB-UniRule"/>
</dbReference>
<keyword evidence="7 16" id="KW-1003">Cell membrane</keyword>
<dbReference type="AlphaFoldDB" id="A0A6C0U1M1"/>
<dbReference type="KEGG" id="kim:G3T16_01240"/>
<keyword evidence="12 16" id="KW-0406">Ion transport</keyword>
<dbReference type="InterPro" id="IPR005899">
    <property type="entry name" value="Na_pump_deCOase"/>
</dbReference>
<organism evidence="18 19">
    <name type="scientific">Kineobactrum salinum</name>
    <dbReference type="NCBI Taxonomy" id="2708301"/>
    <lineage>
        <taxon>Bacteria</taxon>
        <taxon>Pseudomonadati</taxon>
        <taxon>Pseudomonadota</taxon>
        <taxon>Gammaproteobacteria</taxon>
        <taxon>Cellvibrionales</taxon>
        <taxon>Halieaceae</taxon>
        <taxon>Kineobactrum</taxon>
    </lineage>
</organism>
<dbReference type="GO" id="GO:0036376">
    <property type="term" value="P:sodium ion export across plasma membrane"/>
    <property type="evidence" value="ECO:0007669"/>
    <property type="project" value="InterPro"/>
</dbReference>